<dbReference type="AlphaFoldDB" id="A0A941JSW2"/>
<dbReference type="SMART" id="SM00382">
    <property type="entry name" value="AAA"/>
    <property type="match status" value="1"/>
</dbReference>
<dbReference type="Pfam" id="PF00005">
    <property type="entry name" value="ABC_tran"/>
    <property type="match status" value="1"/>
</dbReference>
<dbReference type="PANTHER" id="PTHR42711">
    <property type="entry name" value="ABC TRANSPORTER ATP-BINDING PROTEIN"/>
    <property type="match status" value="1"/>
</dbReference>
<evidence type="ECO:0000259" key="4">
    <source>
        <dbReference type="PROSITE" id="PS50893"/>
    </source>
</evidence>
<dbReference type="PROSITE" id="PS00211">
    <property type="entry name" value="ABC_TRANSPORTER_1"/>
    <property type="match status" value="1"/>
</dbReference>
<dbReference type="InterPro" id="IPR027417">
    <property type="entry name" value="P-loop_NTPase"/>
</dbReference>
<evidence type="ECO:0000313" key="5">
    <source>
        <dbReference type="EMBL" id="MBR8827502.1"/>
    </source>
</evidence>
<dbReference type="Proteomes" id="UP000767446">
    <property type="component" value="Unassembled WGS sequence"/>
</dbReference>
<keyword evidence="2" id="KW-0547">Nucleotide-binding</keyword>
<organism evidence="5 6">
    <name type="scientific">Gomphosphaeria aponina SAG 52.96 = DSM 107014</name>
    <dbReference type="NCBI Taxonomy" id="1521640"/>
    <lineage>
        <taxon>Bacteria</taxon>
        <taxon>Bacillati</taxon>
        <taxon>Cyanobacteriota</taxon>
        <taxon>Cyanophyceae</taxon>
        <taxon>Oscillatoriophycideae</taxon>
        <taxon>Chroococcales</taxon>
        <taxon>Gomphosphaeriaceae</taxon>
        <taxon>Gomphosphaeria</taxon>
    </lineage>
</organism>
<dbReference type="GO" id="GO:0005524">
    <property type="term" value="F:ATP binding"/>
    <property type="evidence" value="ECO:0007669"/>
    <property type="project" value="UniProtKB-KW"/>
</dbReference>
<keyword evidence="3 5" id="KW-0067">ATP-binding</keyword>
<dbReference type="PROSITE" id="PS50893">
    <property type="entry name" value="ABC_TRANSPORTER_2"/>
    <property type="match status" value="1"/>
</dbReference>
<evidence type="ECO:0000313" key="6">
    <source>
        <dbReference type="Proteomes" id="UP000767446"/>
    </source>
</evidence>
<reference evidence="5" key="1">
    <citation type="submission" date="2021-02" db="EMBL/GenBank/DDBJ databases">
        <title>Metagenome analyses of Stigonema ocellatum DSM 106950, Chlorogloea purpurea SAG 13.99 and Gomphosphaeria aponina DSM 107014.</title>
        <authorList>
            <person name="Marter P."/>
            <person name="Huang S."/>
        </authorList>
    </citation>
    <scope>NUCLEOTIDE SEQUENCE</scope>
    <source>
        <strain evidence="5">JP213</strain>
    </source>
</reference>
<evidence type="ECO:0000256" key="2">
    <source>
        <dbReference type="ARBA" id="ARBA00022741"/>
    </source>
</evidence>
<evidence type="ECO:0000256" key="1">
    <source>
        <dbReference type="ARBA" id="ARBA00022448"/>
    </source>
</evidence>
<name>A0A941JSW2_9CHRO</name>
<dbReference type="GO" id="GO:0016887">
    <property type="term" value="F:ATP hydrolysis activity"/>
    <property type="evidence" value="ECO:0007669"/>
    <property type="project" value="InterPro"/>
</dbReference>
<protein>
    <submittedName>
        <fullName evidence="5">ATP-binding cassette domain-containing protein</fullName>
    </submittedName>
</protein>
<proteinExistence type="predicted"/>
<feature type="domain" description="ABC transporter" evidence="4">
    <location>
        <begin position="4"/>
        <end position="257"/>
    </location>
</feature>
<sequence>MSIIAVEHLSKIYPVAIKQPGMKGTLSHFFHRTYREVKAVQDISFYIEEGEVVGFLGANGAGKTTTLKMLTGLIHPSQGQVRVAGYIPYKRQSQFLQKMSLVMGQKQQLIWDLPALDSLRINAAVYHLPDKIFQQRLGELTEMLSLAEKLTQPVRKLSLGERMKAELLAALLHHPQVLFLDEPTLGLDVNAQAAVREFLREYNQRYQATILLTSHYMADITALCERVMLIHQGELIYDGSLEELLERFAPYREVKIELSEPVSEAKLAAYGEIEAIEGKEVRFLVQREKLTTTVAQILANLEVLDLNVNEPPIEEVIGRLFRQGI</sequence>
<dbReference type="SUPFAM" id="SSF52540">
    <property type="entry name" value="P-loop containing nucleoside triphosphate hydrolases"/>
    <property type="match status" value="1"/>
</dbReference>
<dbReference type="InterPro" id="IPR003593">
    <property type="entry name" value="AAA+_ATPase"/>
</dbReference>
<dbReference type="InterPro" id="IPR017871">
    <property type="entry name" value="ABC_transporter-like_CS"/>
</dbReference>
<dbReference type="EMBL" id="JADQBC010000033">
    <property type="protein sequence ID" value="MBR8827502.1"/>
    <property type="molecule type" value="Genomic_DNA"/>
</dbReference>
<gene>
    <name evidence="5" type="ORF">DSM107014_06270</name>
</gene>
<dbReference type="PANTHER" id="PTHR42711:SF4">
    <property type="entry name" value="ABC TRANSPORTER RELATED"/>
    <property type="match status" value="1"/>
</dbReference>
<keyword evidence="1" id="KW-0813">Transport</keyword>
<evidence type="ECO:0000256" key="3">
    <source>
        <dbReference type="ARBA" id="ARBA00022840"/>
    </source>
</evidence>
<comment type="caution">
    <text evidence="5">The sequence shown here is derived from an EMBL/GenBank/DDBJ whole genome shotgun (WGS) entry which is preliminary data.</text>
</comment>
<dbReference type="InterPro" id="IPR003439">
    <property type="entry name" value="ABC_transporter-like_ATP-bd"/>
</dbReference>
<accession>A0A941JSW2</accession>
<dbReference type="InterPro" id="IPR050763">
    <property type="entry name" value="ABC_transporter_ATP-binding"/>
</dbReference>
<dbReference type="CDD" id="cd03267">
    <property type="entry name" value="ABC_NatA_like"/>
    <property type="match status" value="1"/>
</dbReference>
<dbReference type="Gene3D" id="3.40.50.300">
    <property type="entry name" value="P-loop containing nucleotide triphosphate hydrolases"/>
    <property type="match status" value="1"/>
</dbReference>